<evidence type="ECO:0000313" key="1">
    <source>
        <dbReference type="Proteomes" id="UP000515150"/>
    </source>
</evidence>
<protein>
    <submittedName>
        <fullName evidence="2">Overexpressed in colon carcinoma 1 protein isoform X2</fullName>
    </submittedName>
</protein>
<dbReference type="GeneID" id="114856993"/>
<accession>A0A9W2XVD2</accession>
<reference evidence="2" key="1">
    <citation type="submission" date="2025-08" db="UniProtKB">
        <authorList>
            <consortium name="RefSeq"/>
        </authorList>
    </citation>
    <scope>IDENTIFICATION</scope>
</reference>
<dbReference type="RefSeq" id="XP_055365535.1">
    <property type="nucleotide sequence ID" value="XM_055509560.1"/>
</dbReference>
<gene>
    <name evidence="2" type="primary">LOC114856993</name>
</gene>
<name>A0A9W2XVD2_BETSP</name>
<sequence length="106" mass="12514">MRNGLWQFLSHQHLGRGASRNLQRCKILQQKMRKEGIMVVCMWVYQPTSPLWLLVKPSPHIKTSCYRRTHNAGIYKYNLSSQTEEKLAHVRVKDAILYLCKILHTH</sequence>
<evidence type="ECO:0000313" key="2">
    <source>
        <dbReference type="RefSeq" id="XP_055365535.1"/>
    </source>
</evidence>
<dbReference type="AlphaFoldDB" id="A0A9W2XVD2"/>
<organism evidence="1 2">
    <name type="scientific">Betta splendens</name>
    <name type="common">Siamese fighting fish</name>
    <dbReference type="NCBI Taxonomy" id="158456"/>
    <lineage>
        <taxon>Eukaryota</taxon>
        <taxon>Metazoa</taxon>
        <taxon>Chordata</taxon>
        <taxon>Craniata</taxon>
        <taxon>Vertebrata</taxon>
        <taxon>Euteleostomi</taxon>
        <taxon>Actinopterygii</taxon>
        <taxon>Neopterygii</taxon>
        <taxon>Teleostei</taxon>
        <taxon>Neoteleostei</taxon>
        <taxon>Acanthomorphata</taxon>
        <taxon>Anabantaria</taxon>
        <taxon>Anabantiformes</taxon>
        <taxon>Anabantoidei</taxon>
        <taxon>Osphronemidae</taxon>
        <taxon>Betta</taxon>
    </lineage>
</organism>
<dbReference type="Proteomes" id="UP000515150">
    <property type="component" value="Chromosome 6"/>
</dbReference>
<proteinExistence type="predicted"/>
<keyword evidence="1" id="KW-1185">Reference proteome</keyword>